<comment type="caution">
    <text evidence="1">The sequence shown here is derived from an EMBL/GenBank/DDBJ whole genome shotgun (WGS) entry which is preliminary data.</text>
</comment>
<dbReference type="Proteomes" id="UP001196530">
    <property type="component" value="Unassembled WGS sequence"/>
</dbReference>
<dbReference type="RefSeq" id="XP_043057747.1">
    <property type="nucleotide sequence ID" value="XM_043205485.1"/>
</dbReference>
<evidence type="ECO:0000313" key="2">
    <source>
        <dbReference type="Proteomes" id="UP001196530"/>
    </source>
</evidence>
<protein>
    <recommendedName>
        <fullName evidence="3">Fe2OG dioxygenase domain-containing protein</fullName>
    </recommendedName>
</protein>
<sequence>MTAQIPASYPQPQKQLGHAVNYLTGNHEYDIPKETIDGEIAQLRERLESKPSFNPSLIFDPEKHLIKTPDVKVFTLHDLKIKKTRVAPVCDFAATYPFPLLTQEAVDMVLWEALRPEVVEKYGRLPNLAKSATRLDFHIGGHCSRRAPFTQALWNSAELKETLENFTKVKMKPLFSAGHFNFSLAEKNAAEPPREELLKKYSEQRNGDDVPSSLGMHYDSSTFALVIMAELDENAIGGETGIVTGDNKFVRVPDPKVGSATLIQGMVLKHVATKPVSNSNRVTAVAGFCVAGPEKLDNSLLTSVKPSILPRQKYNEFYNDWAQFRLTNLAEHISHYREQLKTDDQFDQEEFIAHCQEMEKYLRKCWDEMEAYHNPPYPPREFHVSYDEL</sequence>
<proteinExistence type="predicted"/>
<dbReference type="PANTHER" id="PTHR41677">
    <property type="entry name" value="YALI0B19030P"/>
    <property type="match status" value="1"/>
</dbReference>
<gene>
    <name evidence="1" type="ORF">KL928_004752</name>
</gene>
<dbReference type="GeneID" id="66128803"/>
<evidence type="ECO:0008006" key="3">
    <source>
        <dbReference type="Google" id="ProtNLM"/>
    </source>
</evidence>
<dbReference type="EMBL" id="JAHLUX010000011">
    <property type="protein sequence ID" value="KAG7816196.1"/>
    <property type="molecule type" value="Genomic_DNA"/>
</dbReference>
<name>A0AAN6DBG5_PICAN</name>
<dbReference type="PANTHER" id="PTHR41677:SF1">
    <property type="entry name" value="FE2OG DIOXYGENASE DOMAIN-CONTAINING PROTEIN"/>
    <property type="match status" value="1"/>
</dbReference>
<evidence type="ECO:0000313" key="1">
    <source>
        <dbReference type="EMBL" id="KAG7816196.1"/>
    </source>
</evidence>
<reference evidence="1" key="1">
    <citation type="journal article" date="2021" name="G3 (Bethesda)">
        <title>Genomic diversity, chromosomal rearrangements, and interspecies hybridization in the ogataea polymorpha species complex.</title>
        <authorList>
            <person name="Hanson S.J."/>
            <person name="Cinneide E.O."/>
            <person name="Salzberg L.I."/>
            <person name="Wolfe K.H."/>
            <person name="McGowan J."/>
            <person name="Fitzpatrick D.A."/>
            <person name="Matlin K."/>
        </authorList>
    </citation>
    <scope>NUCLEOTIDE SEQUENCE</scope>
    <source>
        <strain evidence="1">61-244</strain>
    </source>
</reference>
<dbReference type="AlphaFoldDB" id="A0AAN6DBG5"/>
<organism evidence="1 2">
    <name type="scientific">Pichia angusta</name>
    <name type="common">Yeast</name>
    <name type="synonym">Hansenula polymorpha</name>
    <dbReference type="NCBI Taxonomy" id="870730"/>
    <lineage>
        <taxon>Eukaryota</taxon>
        <taxon>Fungi</taxon>
        <taxon>Dikarya</taxon>
        <taxon>Ascomycota</taxon>
        <taxon>Saccharomycotina</taxon>
        <taxon>Pichiomycetes</taxon>
        <taxon>Pichiales</taxon>
        <taxon>Pichiaceae</taxon>
        <taxon>Ogataea</taxon>
    </lineage>
</organism>
<accession>A0AAN6DBG5</accession>